<evidence type="ECO:0000313" key="3">
    <source>
        <dbReference type="Proteomes" id="UP000001070"/>
    </source>
</evidence>
<proteinExistence type="predicted"/>
<dbReference type="InParanoid" id="B4JMU9"/>
<name>B4JMU9_DROGR</name>
<organism evidence="3">
    <name type="scientific">Drosophila grimshawi</name>
    <name type="common">Hawaiian fruit fly</name>
    <name type="synonym">Idiomyia grimshawi</name>
    <dbReference type="NCBI Taxonomy" id="7222"/>
    <lineage>
        <taxon>Eukaryota</taxon>
        <taxon>Metazoa</taxon>
        <taxon>Ecdysozoa</taxon>
        <taxon>Arthropoda</taxon>
        <taxon>Hexapoda</taxon>
        <taxon>Insecta</taxon>
        <taxon>Pterygota</taxon>
        <taxon>Neoptera</taxon>
        <taxon>Endopterygota</taxon>
        <taxon>Diptera</taxon>
        <taxon>Brachycera</taxon>
        <taxon>Muscomorpha</taxon>
        <taxon>Ephydroidea</taxon>
        <taxon>Drosophilidae</taxon>
        <taxon>Drosophila</taxon>
        <taxon>Hawaiian Drosophila</taxon>
    </lineage>
</organism>
<dbReference type="EMBL" id="CH916371">
    <property type="protein sequence ID" value="EDV92042.1"/>
    <property type="molecule type" value="Genomic_DNA"/>
</dbReference>
<sequence>MFVGLGMEPSITCLRTLGYLEPINPSRDLTILDWDDNVEMSLLLVIGSVILMQLLLLIYVVLSTVQPCVIYRQQRNESNRRRYRNFIVHRLLAQLDQALMRRPDAGEELNSCIEAKQRAESAIRLFWCDAAKVLYPEHELDSLTASDMYFVLLDEEAELNSAGYASVDFNVTASFLESLMYPERANTCRTNQIKS</sequence>
<feature type="transmembrane region" description="Helical" evidence="1">
    <location>
        <begin position="42"/>
        <end position="62"/>
    </location>
</feature>
<keyword evidence="1" id="KW-0812">Transmembrane</keyword>
<dbReference type="HOGENOM" id="CLU_097301_0_0_1"/>
<keyword evidence="1" id="KW-1133">Transmembrane helix</keyword>
<dbReference type="KEGG" id="dgr:6565669"/>
<dbReference type="STRING" id="7222.B4JMU9"/>
<dbReference type="AlphaFoldDB" id="B4JMU9"/>
<dbReference type="Proteomes" id="UP000001070">
    <property type="component" value="Unassembled WGS sequence"/>
</dbReference>
<dbReference type="eggNOG" id="ENOG502TF69">
    <property type="taxonomic scope" value="Eukaryota"/>
</dbReference>
<dbReference type="Pfam" id="PF15883">
    <property type="entry name" value="DUF4736"/>
    <property type="match status" value="1"/>
</dbReference>
<evidence type="ECO:0000313" key="2">
    <source>
        <dbReference type="EMBL" id="EDV92042.1"/>
    </source>
</evidence>
<reference evidence="2 3" key="1">
    <citation type="journal article" date="2007" name="Nature">
        <title>Evolution of genes and genomes on the Drosophila phylogeny.</title>
        <authorList>
            <consortium name="Drosophila 12 Genomes Consortium"/>
            <person name="Clark A.G."/>
            <person name="Eisen M.B."/>
            <person name="Smith D.R."/>
            <person name="Bergman C.M."/>
            <person name="Oliver B."/>
            <person name="Markow T.A."/>
            <person name="Kaufman T.C."/>
            <person name="Kellis M."/>
            <person name="Gelbart W."/>
            <person name="Iyer V.N."/>
            <person name="Pollard D.A."/>
            <person name="Sackton T.B."/>
            <person name="Larracuente A.M."/>
            <person name="Singh N.D."/>
            <person name="Abad J.P."/>
            <person name="Abt D.N."/>
            <person name="Adryan B."/>
            <person name="Aguade M."/>
            <person name="Akashi H."/>
            <person name="Anderson W.W."/>
            <person name="Aquadro C.F."/>
            <person name="Ardell D.H."/>
            <person name="Arguello R."/>
            <person name="Artieri C.G."/>
            <person name="Barbash D.A."/>
            <person name="Barker D."/>
            <person name="Barsanti P."/>
            <person name="Batterham P."/>
            <person name="Batzoglou S."/>
            <person name="Begun D."/>
            <person name="Bhutkar A."/>
            <person name="Blanco E."/>
            <person name="Bosak S.A."/>
            <person name="Bradley R.K."/>
            <person name="Brand A.D."/>
            <person name="Brent M.R."/>
            <person name="Brooks A.N."/>
            <person name="Brown R.H."/>
            <person name="Butlin R.K."/>
            <person name="Caggese C."/>
            <person name="Calvi B.R."/>
            <person name="Bernardo de Carvalho A."/>
            <person name="Caspi A."/>
            <person name="Castrezana S."/>
            <person name="Celniker S.E."/>
            <person name="Chang J.L."/>
            <person name="Chapple C."/>
            <person name="Chatterji S."/>
            <person name="Chinwalla A."/>
            <person name="Civetta A."/>
            <person name="Clifton S.W."/>
            <person name="Comeron J.M."/>
            <person name="Costello J.C."/>
            <person name="Coyne J.A."/>
            <person name="Daub J."/>
            <person name="David R.G."/>
            <person name="Delcher A.L."/>
            <person name="Delehaunty K."/>
            <person name="Do C.B."/>
            <person name="Ebling H."/>
            <person name="Edwards K."/>
            <person name="Eickbush T."/>
            <person name="Evans J.D."/>
            <person name="Filipski A."/>
            <person name="Findeiss S."/>
            <person name="Freyhult E."/>
            <person name="Fulton L."/>
            <person name="Fulton R."/>
            <person name="Garcia A.C."/>
            <person name="Gardiner A."/>
            <person name="Garfield D.A."/>
            <person name="Garvin B.E."/>
            <person name="Gibson G."/>
            <person name="Gilbert D."/>
            <person name="Gnerre S."/>
            <person name="Godfrey J."/>
            <person name="Good R."/>
            <person name="Gotea V."/>
            <person name="Gravely B."/>
            <person name="Greenberg A.J."/>
            <person name="Griffiths-Jones S."/>
            <person name="Gross S."/>
            <person name="Guigo R."/>
            <person name="Gustafson E.A."/>
            <person name="Haerty W."/>
            <person name="Hahn M.W."/>
            <person name="Halligan D.L."/>
            <person name="Halpern A.L."/>
            <person name="Halter G.M."/>
            <person name="Han M.V."/>
            <person name="Heger A."/>
            <person name="Hillier L."/>
            <person name="Hinrichs A.S."/>
            <person name="Holmes I."/>
            <person name="Hoskins R.A."/>
            <person name="Hubisz M.J."/>
            <person name="Hultmark D."/>
            <person name="Huntley M.A."/>
            <person name="Jaffe D.B."/>
            <person name="Jagadeeshan S."/>
            <person name="Jeck W.R."/>
            <person name="Johnson J."/>
            <person name="Jones C.D."/>
            <person name="Jordan W.C."/>
            <person name="Karpen G.H."/>
            <person name="Kataoka E."/>
            <person name="Keightley P.D."/>
            <person name="Kheradpour P."/>
            <person name="Kirkness E.F."/>
            <person name="Koerich L.B."/>
            <person name="Kristiansen K."/>
            <person name="Kudrna D."/>
            <person name="Kulathinal R.J."/>
            <person name="Kumar S."/>
            <person name="Kwok R."/>
            <person name="Lander E."/>
            <person name="Langley C.H."/>
            <person name="Lapoint R."/>
            <person name="Lazzaro B.P."/>
            <person name="Lee S.J."/>
            <person name="Levesque L."/>
            <person name="Li R."/>
            <person name="Lin C.F."/>
            <person name="Lin M.F."/>
            <person name="Lindblad-Toh K."/>
            <person name="Llopart A."/>
            <person name="Long M."/>
            <person name="Low L."/>
            <person name="Lozovsky E."/>
            <person name="Lu J."/>
            <person name="Luo M."/>
            <person name="Machado C.A."/>
            <person name="Makalowski W."/>
            <person name="Marzo M."/>
            <person name="Matsuda M."/>
            <person name="Matzkin L."/>
            <person name="McAllister B."/>
            <person name="McBride C.S."/>
            <person name="McKernan B."/>
            <person name="McKernan K."/>
            <person name="Mendez-Lago M."/>
            <person name="Minx P."/>
            <person name="Mollenhauer M.U."/>
            <person name="Montooth K."/>
            <person name="Mount S.M."/>
            <person name="Mu X."/>
            <person name="Myers E."/>
            <person name="Negre B."/>
            <person name="Newfeld S."/>
            <person name="Nielsen R."/>
            <person name="Noor M.A."/>
            <person name="O'Grady P."/>
            <person name="Pachter L."/>
            <person name="Papaceit M."/>
            <person name="Parisi M.J."/>
            <person name="Parisi M."/>
            <person name="Parts L."/>
            <person name="Pedersen J.S."/>
            <person name="Pesole G."/>
            <person name="Phillippy A.M."/>
            <person name="Ponting C.P."/>
            <person name="Pop M."/>
            <person name="Porcelli D."/>
            <person name="Powell J.R."/>
            <person name="Prohaska S."/>
            <person name="Pruitt K."/>
            <person name="Puig M."/>
            <person name="Quesneville H."/>
            <person name="Ram K.R."/>
            <person name="Rand D."/>
            <person name="Rasmussen M.D."/>
            <person name="Reed L.K."/>
            <person name="Reenan R."/>
            <person name="Reily A."/>
            <person name="Remington K.A."/>
            <person name="Rieger T.T."/>
            <person name="Ritchie M.G."/>
            <person name="Robin C."/>
            <person name="Rogers Y.H."/>
            <person name="Rohde C."/>
            <person name="Rozas J."/>
            <person name="Rubenfield M.J."/>
            <person name="Ruiz A."/>
            <person name="Russo S."/>
            <person name="Salzberg S.L."/>
            <person name="Sanchez-Gracia A."/>
            <person name="Saranga D.J."/>
            <person name="Sato H."/>
            <person name="Schaeffer S.W."/>
            <person name="Schatz M.C."/>
            <person name="Schlenke T."/>
            <person name="Schwartz R."/>
            <person name="Segarra C."/>
            <person name="Singh R.S."/>
            <person name="Sirot L."/>
            <person name="Sirota M."/>
            <person name="Sisneros N.B."/>
            <person name="Smith C.D."/>
            <person name="Smith T.F."/>
            <person name="Spieth J."/>
            <person name="Stage D.E."/>
            <person name="Stark A."/>
            <person name="Stephan W."/>
            <person name="Strausberg R.L."/>
            <person name="Strempel S."/>
            <person name="Sturgill D."/>
            <person name="Sutton G."/>
            <person name="Sutton G.G."/>
            <person name="Tao W."/>
            <person name="Teichmann S."/>
            <person name="Tobari Y.N."/>
            <person name="Tomimura Y."/>
            <person name="Tsolas J.M."/>
            <person name="Valente V.L."/>
            <person name="Venter E."/>
            <person name="Venter J.C."/>
            <person name="Vicario S."/>
            <person name="Vieira F.G."/>
            <person name="Vilella A.J."/>
            <person name="Villasante A."/>
            <person name="Walenz B."/>
            <person name="Wang J."/>
            <person name="Wasserman M."/>
            <person name="Watts T."/>
            <person name="Wilson D."/>
            <person name="Wilson R.K."/>
            <person name="Wing R.A."/>
            <person name="Wolfner M.F."/>
            <person name="Wong A."/>
            <person name="Wong G.K."/>
            <person name="Wu C.I."/>
            <person name="Wu G."/>
            <person name="Yamamoto D."/>
            <person name="Yang H.P."/>
            <person name="Yang S.P."/>
            <person name="Yorke J.A."/>
            <person name="Yoshida K."/>
            <person name="Zdobnov E."/>
            <person name="Zhang P."/>
            <person name="Zhang Y."/>
            <person name="Zimin A.V."/>
            <person name="Baldwin J."/>
            <person name="Abdouelleil A."/>
            <person name="Abdulkadir J."/>
            <person name="Abebe A."/>
            <person name="Abera B."/>
            <person name="Abreu J."/>
            <person name="Acer S.C."/>
            <person name="Aftuck L."/>
            <person name="Alexander A."/>
            <person name="An P."/>
            <person name="Anderson E."/>
            <person name="Anderson S."/>
            <person name="Arachi H."/>
            <person name="Azer M."/>
            <person name="Bachantsang P."/>
            <person name="Barry A."/>
            <person name="Bayul T."/>
            <person name="Berlin A."/>
            <person name="Bessette D."/>
            <person name="Bloom T."/>
            <person name="Blye J."/>
            <person name="Boguslavskiy L."/>
            <person name="Bonnet C."/>
            <person name="Boukhgalter B."/>
            <person name="Bourzgui I."/>
            <person name="Brown A."/>
            <person name="Cahill P."/>
            <person name="Channer S."/>
            <person name="Cheshatsang Y."/>
            <person name="Chuda L."/>
            <person name="Citroen M."/>
            <person name="Collymore A."/>
            <person name="Cooke P."/>
            <person name="Costello M."/>
            <person name="D'Aco K."/>
            <person name="Daza R."/>
            <person name="De Haan G."/>
            <person name="DeGray S."/>
            <person name="DeMaso C."/>
            <person name="Dhargay N."/>
            <person name="Dooley K."/>
            <person name="Dooley E."/>
            <person name="Doricent M."/>
            <person name="Dorje P."/>
            <person name="Dorjee K."/>
            <person name="Dupes A."/>
            <person name="Elong R."/>
            <person name="Falk J."/>
            <person name="Farina A."/>
            <person name="Faro S."/>
            <person name="Ferguson D."/>
            <person name="Fisher S."/>
            <person name="Foley C.D."/>
            <person name="Franke A."/>
            <person name="Friedrich D."/>
            <person name="Gadbois L."/>
            <person name="Gearin G."/>
            <person name="Gearin C.R."/>
            <person name="Giannoukos G."/>
            <person name="Goode T."/>
            <person name="Graham J."/>
            <person name="Grandbois E."/>
            <person name="Grewal S."/>
            <person name="Gyaltsen K."/>
            <person name="Hafez N."/>
            <person name="Hagos B."/>
            <person name="Hall J."/>
            <person name="Henson C."/>
            <person name="Hollinger A."/>
            <person name="Honan T."/>
            <person name="Huard M.D."/>
            <person name="Hughes L."/>
            <person name="Hurhula B."/>
            <person name="Husby M.E."/>
            <person name="Kamat A."/>
            <person name="Kanga B."/>
            <person name="Kashin S."/>
            <person name="Khazanovich D."/>
            <person name="Kisner P."/>
            <person name="Lance K."/>
            <person name="Lara M."/>
            <person name="Lee W."/>
            <person name="Lennon N."/>
            <person name="Letendre F."/>
            <person name="LeVine R."/>
            <person name="Lipovsky A."/>
            <person name="Liu X."/>
            <person name="Liu J."/>
            <person name="Liu S."/>
            <person name="Lokyitsang T."/>
            <person name="Lokyitsang Y."/>
            <person name="Lubonja R."/>
            <person name="Lui A."/>
            <person name="MacDonald P."/>
            <person name="Magnisalis V."/>
            <person name="Maru K."/>
            <person name="Matthews C."/>
            <person name="McCusker W."/>
            <person name="McDonough S."/>
            <person name="Mehta T."/>
            <person name="Meldrim J."/>
            <person name="Meneus L."/>
            <person name="Mihai O."/>
            <person name="Mihalev A."/>
            <person name="Mihova T."/>
            <person name="Mittelman R."/>
            <person name="Mlenga V."/>
            <person name="Montmayeur A."/>
            <person name="Mulrain L."/>
            <person name="Navidi A."/>
            <person name="Naylor J."/>
            <person name="Negash T."/>
            <person name="Nguyen T."/>
            <person name="Nguyen N."/>
            <person name="Nicol R."/>
            <person name="Norbu C."/>
            <person name="Norbu N."/>
            <person name="Novod N."/>
            <person name="O'Neill B."/>
            <person name="Osman S."/>
            <person name="Markiewicz E."/>
            <person name="Oyono O.L."/>
            <person name="Patti C."/>
            <person name="Phunkhang P."/>
            <person name="Pierre F."/>
            <person name="Priest M."/>
            <person name="Raghuraman S."/>
            <person name="Rege F."/>
            <person name="Reyes R."/>
            <person name="Rise C."/>
            <person name="Rogov P."/>
            <person name="Ross K."/>
            <person name="Ryan E."/>
            <person name="Settipalli S."/>
            <person name="Shea T."/>
            <person name="Sherpa N."/>
            <person name="Shi L."/>
            <person name="Shih D."/>
            <person name="Sparrow T."/>
            <person name="Spaulding J."/>
            <person name="Stalker J."/>
            <person name="Stange-Thomann N."/>
            <person name="Stavropoulos S."/>
            <person name="Stone C."/>
            <person name="Strader C."/>
            <person name="Tesfaye S."/>
            <person name="Thomson T."/>
            <person name="Thoulutsang Y."/>
            <person name="Thoulutsang D."/>
            <person name="Topham K."/>
            <person name="Topping I."/>
            <person name="Tsamla T."/>
            <person name="Vassiliev H."/>
            <person name="Vo A."/>
            <person name="Wangchuk T."/>
            <person name="Wangdi T."/>
            <person name="Weiand M."/>
            <person name="Wilkinson J."/>
            <person name="Wilson A."/>
            <person name="Yadav S."/>
            <person name="Young G."/>
            <person name="Yu Q."/>
            <person name="Zembek L."/>
            <person name="Zhong D."/>
            <person name="Zimmer A."/>
            <person name="Zwirko Z."/>
            <person name="Jaffe D.B."/>
            <person name="Alvarez P."/>
            <person name="Brockman W."/>
            <person name="Butler J."/>
            <person name="Chin C."/>
            <person name="Gnerre S."/>
            <person name="Grabherr M."/>
            <person name="Kleber M."/>
            <person name="Mauceli E."/>
            <person name="MacCallum I."/>
        </authorList>
    </citation>
    <scope>NUCLEOTIDE SEQUENCE [LARGE SCALE GENOMIC DNA]</scope>
    <source>
        <strain evidence="3">Tucson 15287-2541.00</strain>
    </source>
</reference>
<dbReference type="PhylomeDB" id="B4JMU9"/>
<dbReference type="InterPro" id="IPR031754">
    <property type="entry name" value="DUF4736"/>
</dbReference>
<evidence type="ECO:0000256" key="1">
    <source>
        <dbReference type="SAM" id="Phobius"/>
    </source>
</evidence>
<keyword evidence="1" id="KW-0472">Membrane</keyword>
<protein>
    <submittedName>
        <fullName evidence="2">GH24265</fullName>
    </submittedName>
</protein>
<gene>
    <name evidence="2" type="primary">Dgri\GH24265</name>
    <name evidence="2" type="ORF">Dgri_GH24265</name>
</gene>
<dbReference type="OMA" id="IYIVLAH"/>
<accession>B4JMU9</accession>
<dbReference type="OrthoDB" id="7826977at2759"/>
<keyword evidence="3" id="KW-1185">Reference proteome</keyword>